<evidence type="ECO:0000256" key="1">
    <source>
        <dbReference type="SAM" id="MobiDB-lite"/>
    </source>
</evidence>
<sequence>MKLSNQFNAPLVIPQVNTDTSQQKTQTPSGVIRAPNKEPELVARKTDYGYPEATPEERVKRGTRFRGLGKEGGKGGGGKSKGDKFKNDKGDGSAGRLRAGTGKSKVGNSYHKTKQKLPGGPNSPANAAHKTQSLNELQRRGFFPPLPSGLAAVAGNAIVEATLSGLVRLAFTPVQHAVSDAMEQRIKAQTEMPGAEKKNADGTKSTVDPSATEQQKMDARLEGAEINVELLANSIISINEGPNALGVGKSPNAPTATGERLDNLEKILDAAEGPLEDIARRYGQVYTRPDAADLSKSTPQSRMDRIEQRYAEMNKMLKRLVAVKEAEALEAE</sequence>
<feature type="compositionally biased region" description="Polar residues" evidence="1">
    <location>
        <begin position="123"/>
        <end position="133"/>
    </location>
</feature>
<feature type="compositionally biased region" description="Polar residues" evidence="1">
    <location>
        <begin position="15"/>
        <end position="29"/>
    </location>
</feature>
<feature type="region of interest" description="Disordered" evidence="1">
    <location>
        <begin position="190"/>
        <end position="216"/>
    </location>
</feature>
<feature type="compositionally biased region" description="Basic and acidic residues" evidence="1">
    <location>
        <begin position="35"/>
        <end position="47"/>
    </location>
</feature>
<gene>
    <name evidence="2" type="ORF">Q9L58_010865</name>
</gene>
<dbReference type="Proteomes" id="UP001447188">
    <property type="component" value="Unassembled WGS sequence"/>
</dbReference>
<reference evidence="2 3" key="1">
    <citation type="submission" date="2024-02" db="EMBL/GenBank/DDBJ databases">
        <title>Discinaceae phylogenomics.</title>
        <authorList>
            <person name="Dirks A.C."/>
            <person name="James T.Y."/>
        </authorList>
    </citation>
    <scope>NUCLEOTIDE SEQUENCE [LARGE SCALE GENOMIC DNA]</scope>
    <source>
        <strain evidence="2 3">ACD0624</strain>
    </source>
</reference>
<dbReference type="EMBL" id="JBBBZM010000854">
    <property type="protein sequence ID" value="KAL0630288.1"/>
    <property type="molecule type" value="Genomic_DNA"/>
</dbReference>
<accession>A0ABR3G348</accession>
<feature type="region of interest" description="Disordered" evidence="1">
    <location>
        <begin position="1"/>
        <end position="133"/>
    </location>
</feature>
<name>A0ABR3G348_9PEZI</name>
<keyword evidence="3" id="KW-1185">Reference proteome</keyword>
<proteinExistence type="predicted"/>
<comment type="caution">
    <text evidence="2">The sequence shown here is derived from an EMBL/GenBank/DDBJ whole genome shotgun (WGS) entry which is preliminary data.</text>
</comment>
<feature type="compositionally biased region" description="Polar residues" evidence="1">
    <location>
        <begin position="202"/>
        <end position="214"/>
    </location>
</feature>
<protein>
    <submittedName>
        <fullName evidence="2">Uncharacterized protein</fullName>
    </submittedName>
</protein>
<evidence type="ECO:0000313" key="2">
    <source>
        <dbReference type="EMBL" id="KAL0630288.1"/>
    </source>
</evidence>
<feature type="compositionally biased region" description="Basic and acidic residues" evidence="1">
    <location>
        <begin position="80"/>
        <end position="91"/>
    </location>
</feature>
<organism evidence="2 3">
    <name type="scientific">Discina gigas</name>
    <dbReference type="NCBI Taxonomy" id="1032678"/>
    <lineage>
        <taxon>Eukaryota</taxon>
        <taxon>Fungi</taxon>
        <taxon>Dikarya</taxon>
        <taxon>Ascomycota</taxon>
        <taxon>Pezizomycotina</taxon>
        <taxon>Pezizomycetes</taxon>
        <taxon>Pezizales</taxon>
        <taxon>Discinaceae</taxon>
        <taxon>Discina</taxon>
    </lineage>
</organism>
<feature type="compositionally biased region" description="Basic and acidic residues" evidence="1">
    <location>
        <begin position="190"/>
        <end position="201"/>
    </location>
</feature>
<evidence type="ECO:0000313" key="3">
    <source>
        <dbReference type="Proteomes" id="UP001447188"/>
    </source>
</evidence>